<protein>
    <submittedName>
        <fullName evidence="2">Uncharacterized protein</fullName>
    </submittedName>
</protein>
<reference evidence="2 3" key="1">
    <citation type="submission" date="2020-11" db="EMBL/GenBank/DDBJ databases">
        <title>Pedobacter endophytica, an endophytic bacteria isolated form Carex pumila.</title>
        <authorList>
            <person name="Peng Y."/>
            <person name="Jiang L."/>
            <person name="Lee J."/>
        </authorList>
    </citation>
    <scope>NUCLEOTIDE SEQUENCE [LARGE SCALE GENOMIC DNA]</scope>
    <source>
        <strain evidence="2 3">JBR3-12</strain>
    </source>
</reference>
<feature type="transmembrane region" description="Helical" evidence="1">
    <location>
        <begin position="44"/>
        <end position="65"/>
    </location>
</feature>
<keyword evidence="1" id="KW-0472">Membrane</keyword>
<sequence>MQPIRDKDFDQLFKNAFDDAEISPSKDLWSGIEQGIEPKKKKTILMYWLSAAAVLLVAAVSFLIYQQGASTDNNKKLASNKIEKASPIAQQQPLKDSAATVATPIEDVQIPLVVKAQTAVEVAKVKVKPVTKPENKKVITAPEMLKQETVIAKVDETPKDIKTKIKEAILEQTEEPVLASNANAIKVDEVIGEGNETENKGIRNVGDVVNLIVNTVDKRKDKFIQFRTDDDDSSLSSINIGPFKFGKKKK</sequence>
<accession>A0A7S9L2C7</accession>
<keyword evidence="3" id="KW-1185">Reference proteome</keyword>
<dbReference type="RefSeq" id="WP_196100656.1">
    <property type="nucleotide sequence ID" value="NZ_CP064939.1"/>
</dbReference>
<keyword evidence="1" id="KW-0812">Transmembrane</keyword>
<organism evidence="2 3">
    <name type="scientific">Pedobacter endophyticus</name>
    <dbReference type="NCBI Taxonomy" id="2789740"/>
    <lineage>
        <taxon>Bacteria</taxon>
        <taxon>Pseudomonadati</taxon>
        <taxon>Bacteroidota</taxon>
        <taxon>Sphingobacteriia</taxon>
        <taxon>Sphingobacteriales</taxon>
        <taxon>Sphingobacteriaceae</taxon>
        <taxon>Pedobacter</taxon>
    </lineage>
</organism>
<gene>
    <name evidence="2" type="ORF">IZT61_08110</name>
</gene>
<dbReference type="EMBL" id="CP064939">
    <property type="protein sequence ID" value="QPH41205.1"/>
    <property type="molecule type" value="Genomic_DNA"/>
</dbReference>
<evidence type="ECO:0000256" key="1">
    <source>
        <dbReference type="SAM" id="Phobius"/>
    </source>
</evidence>
<dbReference type="Proteomes" id="UP000594759">
    <property type="component" value="Chromosome"/>
</dbReference>
<evidence type="ECO:0000313" key="2">
    <source>
        <dbReference type="EMBL" id="QPH41205.1"/>
    </source>
</evidence>
<dbReference type="KEGG" id="pex:IZT61_08110"/>
<evidence type="ECO:0000313" key="3">
    <source>
        <dbReference type="Proteomes" id="UP000594759"/>
    </source>
</evidence>
<name>A0A7S9L2C7_9SPHI</name>
<proteinExistence type="predicted"/>
<dbReference type="AlphaFoldDB" id="A0A7S9L2C7"/>
<keyword evidence="1" id="KW-1133">Transmembrane helix</keyword>